<dbReference type="Proteomes" id="UP001224325">
    <property type="component" value="Chromosome"/>
</dbReference>
<dbReference type="GO" id="GO:0016020">
    <property type="term" value="C:membrane"/>
    <property type="evidence" value="ECO:0007669"/>
    <property type="project" value="UniProtKB-SubCell"/>
</dbReference>
<feature type="transmembrane region" description="Helical" evidence="5">
    <location>
        <begin position="12"/>
        <end position="35"/>
    </location>
</feature>
<evidence type="ECO:0000256" key="3">
    <source>
        <dbReference type="ARBA" id="ARBA00022989"/>
    </source>
</evidence>
<sequence>MKFQEKTLEVSYKSVVILRIMLSLIFIIASTNHFFNTEKTVSRIENSSMGFIGNILGSPEIAVILSGIVMLIAGISLILGFKTKMTSIVLIAVLIPITLTVQVGQMTTLGPLFKNVAILGGLLFFSMNSNLKIQKQ</sequence>
<dbReference type="InterPro" id="IPR032808">
    <property type="entry name" value="DoxX"/>
</dbReference>
<dbReference type="RefSeq" id="WP_308993952.1">
    <property type="nucleotide sequence ID" value="NZ_CP155618.1"/>
</dbReference>
<dbReference type="Pfam" id="PF07681">
    <property type="entry name" value="DoxX"/>
    <property type="match status" value="1"/>
</dbReference>
<feature type="transmembrane region" description="Helical" evidence="5">
    <location>
        <begin position="55"/>
        <end position="81"/>
    </location>
</feature>
<reference evidence="6" key="1">
    <citation type="submission" date="2024-04" db="EMBL/GenBank/DDBJ databases">
        <title>Mariniflexile litorale, isolated from the shallow sediments of the Sea of Japan.</title>
        <authorList>
            <person name="Romanenko L."/>
            <person name="Isaeva M."/>
        </authorList>
    </citation>
    <scope>NUCLEOTIDE SEQUENCE [LARGE SCALE GENOMIC DNA]</scope>
    <source>
        <strain evidence="6">KMM 9835</strain>
    </source>
</reference>
<evidence type="ECO:0000256" key="2">
    <source>
        <dbReference type="ARBA" id="ARBA00022692"/>
    </source>
</evidence>
<evidence type="ECO:0000313" key="7">
    <source>
        <dbReference type="Proteomes" id="UP001224325"/>
    </source>
</evidence>
<evidence type="ECO:0000313" key="6">
    <source>
        <dbReference type="EMBL" id="XBL13408.1"/>
    </source>
</evidence>
<feature type="transmembrane region" description="Helical" evidence="5">
    <location>
        <begin position="112"/>
        <end position="131"/>
    </location>
</feature>
<protein>
    <submittedName>
        <fullName evidence="6">DoxX family protein</fullName>
    </submittedName>
</protein>
<accession>A0AAU7ECN8</accession>
<feature type="transmembrane region" description="Helical" evidence="5">
    <location>
        <begin position="88"/>
        <end position="106"/>
    </location>
</feature>
<keyword evidence="7" id="KW-1185">Reference proteome</keyword>
<proteinExistence type="predicted"/>
<name>A0AAU7ECN8_9FLAO</name>
<organism evidence="6 7">
    <name type="scientific">Mariniflexile litorale</name>
    <dbReference type="NCBI Taxonomy" id="3045158"/>
    <lineage>
        <taxon>Bacteria</taxon>
        <taxon>Pseudomonadati</taxon>
        <taxon>Bacteroidota</taxon>
        <taxon>Flavobacteriia</taxon>
        <taxon>Flavobacteriales</taxon>
        <taxon>Flavobacteriaceae</taxon>
        <taxon>Mariniflexile</taxon>
    </lineage>
</organism>
<keyword evidence="3 5" id="KW-1133">Transmembrane helix</keyword>
<evidence type="ECO:0000256" key="4">
    <source>
        <dbReference type="ARBA" id="ARBA00023136"/>
    </source>
</evidence>
<keyword evidence="2 5" id="KW-0812">Transmembrane</keyword>
<evidence type="ECO:0000256" key="1">
    <source>
        <dbReference type="ARBA" id="ARBA00004141"/>
    </source>
</evidence>
<evidence type="ECO:0000256" key="5">
    <source>
        <dbReference type="SAM" id="Phobius"/>
    </source>
</evidence>
<dbReference type="AlphaFoldDB" id="A0AAU7ECN8"/>
<comment type="subcellular location">
    <subcellularLocation>
        <location evidence="1">Membrane</location>
        <topology evidence="1">Multi-pass membrane protein</topology>
    </subcellularLocation>
</comment>
<gene>
    <name evidence="6" type="ORF">QLS71_013900</name>
</gene>
<dbReference type="EMBL" id="CP155618">
    <property type="protein sequence ID" value="XBL13408.1"/>
    <property type="molecule type" value="Genomic_DNA"/>
</dbReference>
<keyword evidence="4 5" id="KW-0472">Membrane</keyword>
<dbReference type="KEGG" id="mlil:QLS71_013900"/>